<keyword evidence="7 9" id="KW-0511">Multifunctional enzyme</keyword>
<keyword evidence="9" id="KW-0963">Cytoplasm</keyword>
<dbReference type="Gene3D" id="3.30.2330.10">
    <property type="entry name" value="arginine biosynthesis bifunctional protein suprefamily"/>
    <property type="match status" value="1"/>
</dbReference>
<comment type="catalytic activity">
    <reaction evidence="9">
        <text>N(2)-acetyl-L-ornithine + L-glutamate = N-acetyl-L-glutamate + L-ornithine</text>
        <dbReference type="Rhea" id="RHEA:15349"/>
        <dbReference type="ChEBI" id="CHEBI:29985"/>
        <dbReference type="ChEBI" id="CHEBI:44337"/>
        <dbReference type="ChEBI" id="CHEBI:46911"/>
        <dbReference type="ChEBI" id="CHEBI:57805"/>
        <dbReference type="EC" id="2.3.1.35"/>
    </reaction>
</comment>
<keyword evidence="3 9" id="KW-0055">Arginine biosynthesis</keyword>
<dbReference type="PANTHER" id="PTHR23100:SF0">
    <property type="entry name" value="ARGININE BIOSYNTHESIS BIFUNCTIONAL PROTEIN ARGJ, MITOCHONDRIAL"/>
    <property type="match status" value="1"/>
</dbReference>
<dbReference type="HAMAP" id="MF_01106">
    <property type="entry name" value="ArgJ"/>
    <property type="match status" value="1"/>
</dbReference>
<dbReference type="GO" id="GO:0006526">
    <property type="term" value="P:L-arginine biosynthetic process"/>
    <property type="evidence" value="ECO:0007669"/>
    <property type="project" value="UniProtKB-UniRule"/>
</dbReference>
<dbReference type="GO" id="GO:0005737">
    <property type="term" value="C:cytoplasm"/>
    <property type="evidence" value="ECO:0007669"/>
    <property type="project" value="UniProtKB-SubCell"/>
</dbReference>
<evidence type="ECO:0000256" key="6">
    <source>
        <dbReference type="ARBA" id="ARBA00022813"/>
    </source>
</evidence>
<comment type="pathway">
    <text evidence="9">Amino-acid biosynthesis; L-arginine biosynthesis; L-ornithine and N-acetyl-L-glutamate from L-glutamate and N(2)-acetyl-L-ornithine (cyclic): step 1/1.</text>
</comment>
<feature type="active site" description="Nucleophile" evidence="9">
    <location>
        <position position="187"/>
    </location>
</feature>
<feature type="chain" id="PRO_5023264033" description="Arginine biosynthesis bifunctional protein ArgJ beta chain" evidence="9">
    <location>
        <begin position="187"/>
        <end position="404"/>
    </location>
</feature>
<dbReference type="Pfam" id="PF01960">
    <property type="entry name" value="ArgJ"/>
    <property type="match status" value="1"/>
</dbReference>
<dbReference type="GO" id="GO:0004358">
    <property type="term" value="F:L-glutamate N-acetyltransferase activity, acting on acetyl-L-ornithine as donor"/>
    <property type="evidence" value="ECO:0007669"/>
    <property type="project" value="UniProtKB-UniRule"/>
</dbReference>
<dbReference type="EC" id="2.3.1.35" evidence="9"/>
<reference evidence="10 11" key="1">
    <citation type="submission" date="2018-11" db="EMBL/GenBank/DDBJ databases">
        <title>Clostridium sp. nov., a member of the family Erysipelotrichaceae isolated from pig faeces.</title>
        <authorList>
            <person name="Chang Y.-H."/>
        </authorList>
    </citation>
    <scope>NUCLEOTIDE SEQUENCE [LARGE SCALE GENOMIC DNA]</scope>
    <source>
        <strain evidence="10 11">YH-panp20</strain>
    </source>
</reference>
<proteinExistence type="inferred from homology"/>
<evidence type="ECO:0000313" key="10">
    <source>
        <dbReference type="EMBL" id="RNM31055.1"/>
    </source>
</evidence>
<keyword evidence="8 9" id="KW-0012">Acyltransferase</keyword>
<dbReference type="EMBL" id="RJQC01000001">
    <property type="protein sequence ID" value="RNM31055.1"/>
    <property type="molecule type" value="Genomic_DNA"/>
</dbReference>
<dbReference type="NCBIfam" id="NF003802">
    <property type="entry name" value="PRK05388.1"/>
    <property type="match status" value="1"/>
</dbReference>
<feature type="binding site" evidence="9">
    <location>
        <position position="404"/>
    </location>
    <ligand>
        <name>substrate</name>
    </ligand>
</feature>
<dbReference type="Proteomes" id="UP000276568">
    <property type="component" value="Unassembled WGS sequence"/>
</dbReference>
<dbReference type="NCBIfam" id="TIGR00120">
    <property type="entry name" value="ArgJ"/>
    <property type="match status" value="1"/>
</dbReference>
<evidence type="ECO:0000256" key="3">
    <source>
        <dbReference type="ARBA" id="ARBA00022571"/>
    </source>
</evidence>
<evidence type="ECO:0000256" key="7">
    <source>
        <dbReference type="ARBA" id="ARBA00023268"/>
    </source>
</evidence>
<keyword evidence="6 9" id="KW-0068">Autocatalytic cleavage</keyword>
<dbReference type="Gene3D" id="3.10.20.340">
    <property type="entry name" value="ArgJ beta chain, C-terminal domain"/>
    <property type="match status" value="1"/>
</dbReference>
<dbReference type="AlphaFoldDB" id="A0A3N0I221"/>
<evidence type="ECO:0000256" key="2">
    <source>
        <dbReference type="ARBA" id="ARBA00011475"/>
    </source>
</evidence>
<comment type="pathway">
    <text evidence="9">Amino-acid biosynthesis; L-arginine biosynthesis; N(2)-acetyl-L-ornithine from L-glutamate: step 1/4.</text>
</comment>
<evidence type="ECO:0000256" key="5">
    <source>
        <dbReference type="ARBA" id="ARBA00022679"/>
    </source>
</evidence>
<gene>
    <name evidence="9 10" type="primary">argJ</name>
    <name evidence="10" type="ORF">EDX97_00330</name>
</gene>
<feature type="site" description="Involved in the stabilization of negative charge on the oxyanion by the formation of the oxyanion hole" evidence="9">
    <location>
        <position position="114"/>
    </location>
</feature>
<keyword evidence="11" id="KW-1185">Reference proteome</keyword>
<feature type="binding site" evidence="9">
    <location>
        <position position="273"/>
    </location>
    <ligand>
        <name>substrate</name>
    </ligand>
</feature>
<dbReference type="OrthoDB" id="9804242at2"/>
<name>A0A3N0I221_9FIRM</name>
<comment type="subcellular location">
    <subcellularLocation>
        <location evidence="9">Cytoplasm</location>
    </subcellularLocation>
</comment>
<comment type="caution">
    <text evidence="10">The sequence shown here is derived from an EMBL/GenBank/DDBJ whole genome shotgun (WGS) entry which is preliminary data.</text>
</comment>
<comment type="catalytic activity">
    <reaction evidence="9">
        <text>L-glutamate + acetyl-CoA = N-acetyl-L-glutamate + CoA + H(+)</text>
        <dbReference type="Rhea" id="RHEA:24292"/>
        <dbReference type="ChEBI" id="CHEBI:15378"/>
        <dbReference type="ChEBI" id="CHEBI:29985"/>
        <dbReference type="ChEBI" id="CHEBI:44337"/>
        <dbReference type="ChEBI" id="CHEBI:57287"/>
        <dbReference type="ChEBI" id="CHEBI:57288"/>
        <dbReference type="EC" id="2.3.1.1"/>
    </reaction>
</comment>
<feature type="site" description="Involved in the stabilization of negative charge on the oxyanion by the formation of the oxyanion hole" evidence="9">
    <location>
        <position position="113"/>
    </location>
</feature>
<feature type="binding site" evidence="9">
    <location>
        <position position="187"/>
    </location>
    <ligand>
        <name>substrate</name>
    </ligand>
</feature>
<evidence type="ECO:0000256" key="9">
    <source>
        <dbReference type="HAMAP-Rule" id="MF_01106"/>
    </source>
</evidence>
<feature type="binding site" evidence="9">
    <location>
        <position position="399"/>
    </location>
    <ligand>
        <name>substrate</name>
    </ligand>
</feature>
<dbReference type="FunFam" id="3.60.70.12:FF:000001">
    <property type="entry name" value="Arginine biosynthesis bifunctional protein ArgJ, chloroplastic"/>
    <property type="match status" value="1"/>
</dbReference>
<keyword evidence="5 9" id="KW-0808">Transferase</keyword>
<dbReference type="InterPro" id="IPR042195">
    <property type="entry name" value="ArgJ_beta_C"/>
</dbReference>
<comment type="similarity">
    <text evidence="1 9">Belongs to the ArgJ family.</text>
</comment>
<comment type="function">
    <text evidence="9">Catalyzes two activities which are involved in the cyclic version of arginine biosynthesis: the synthesis of N-acetylglutamate from glutamate and acetyl-CoA as the acetyl donor, and of ornithine by transacetylation between N(2)-acetylornithine and glutamate.</text>
</comment>
<dbReference type="CDD" id="cd02152">
    <property type="entry name" value="OAT"/>
    <property type="match status" value="1"/>
</dbReference>
<dbReference type="FunFam" id="3.10.20.340:FF:000002">
    <property type="entry name" value="Arginine biosynthesis bifunctional protein ArgJ, mitochondrial"/>
    <property type="match status" value="1"/>
</dbReference>
<feature type="binding site" evidence="9">
    <location>
        <position position="150"/>
    </location>
    <ligand>
        <name>substrate</name>
    </ligand>
</feature>
<protein>
    <recommendedName>
        <fullName evidence="9">Arginine biosynthesis bifunctional protein ArgJ</fullName>
    </recommendedName>
    <domain>
        <recommendedName>
            <fullName evidence="9">Glutamate N-acetyltransferase</fullName>
            <ecNumber evidence="9">2.3.1.35</ecNumber>
        </recommendedName>
        <alternativeName>
            <fullName evidence="9">Ornithine acetyltransferase</fullName>
            <shortName evidence="9">OATase</shortName>
        </alternativeName>
        <alternativeName>
            <fullName evidence="9">Ornithine transacetylase</fullName>
        </alternativeName>
    </domain>
    <domain>
        <recommendedName>
            <fullName evidence="9">Amino-acid acetyltransferase</fullName>
            <ecNumber evidence="9">2.3.1.1</ecNumber>
        </recommendedName>
        <alternativeName>
            <fullName evidence="9">N-acetylglutamate synthase</fullName>
            <shortName evidence="9">AGSase</shortName>
        </alternativeName>
    </domain>
    <component>
        <recommendedName>
            <fullName evidence="9">Arginine biosynthesis bifunctional protein ArgJ alpha chain</fullName>
        </recommendedName>
    </component>
    <component>
        <recommendedName>
            <fullName evidence="9">Arginine biosynthesis bifunctional protein ArgJ beta chain</fullName>
        </recommendedName>
    </component>
</protein>
<dbReference type="InterPro" id="IPR002813">
    <property type="entry name" value="Arg_biosynth_ArgJ"/>
</dbReference>
<dbReference type="EC" id="2.3.1.1" evidence="9"/>
<dbReference type="PANTHER" id="PTHR23100">
    <property type="entry name" value="ARGININE BIOSYNTHESIS BIFUNCTIONAL PROTEIN ARGJ"/>
    <property type="match status" value="1"/>
</dbReference>
<dbReference type="InterPro" id="IPR016117">
    <property type="entry name" value="ArgJ-like_dom_sf"/>
</dbReference>
<evidence type="ECO:0000256" key="8">
    <source>
        <dbReference type="ARBA" id="ARBA00023315"/>
    </source>
</evidence>
<comment type="subunit">
    <text evidence="2 9">Heterotetramer of two alpha and two beta chains.</text>
</comment>
<organism evidence="10 11">
    <name type="scientific">Absicoccus porci</name>
    <dbReference type="NCBI Taxonomy" id="2486576"/>
    <lineage>
        <taxon>Bacteria</taxon>
        <taxon>Bacillati</taxon>
        <taxon>Bacillota</taxon>
        <taxon>Erysipelotrichia</taxon>
        <taxon>Erysipelotrichales</taxon>
        <taxon>Erysipelotrichaceae</taxon>
        <taxon>Absicoccus</taxon>
    </lineage>
</organism>
<dbReference type="UniPathway" id="UPA00068">
    <property type="reaction ID" value="UER00106"/>
</dbReference>
<dbReference type="Gene3D" id="3.60.70.12">
    <property type="entry name" value="L-amino peptidase D-ALA esterase/amidase"/>
    <property type="match status" value="1"/>
</dbReference>
<evidence type="ECO:0000256" key="1">
    <source>
        <dbReference type="ARBA" id="ARBA00006774"/>
    </source>
</evidence>
<sequence>MEMKKQGVCAAQGFVANGLHCGIRPNQTKNDLAIVYSKVPASAAAIYTTNAVKGAPIYVTKEHIADGKAQAILVNSGNANTCNADGIEVAEKMSAAVAKELGLQPADIMIASTGVIGQPMPLDNILEAMPALCSDLSDEKENEAAKAILTTDTITKEYATTFEIDGVTCTLGGMAKGSGMIAPNMATMLSFVTSDVAISSECLQSALKEVADDTYNMISIDGDTSTNDTFGILCNGLAGNVEITQKDKNYETFKAALYTVCEHISKMLAKDGEGASKLLTAKVSHAQTKKDAKIVAKSIVESTLLKCAMFGNDANWGRILCAIGYADANYDIHKVEVDLASKAGSIKVCVDGHGIAFDEDKALQILKEDEIEILVNLHDGDYEATAWGCDMTYEYVKINGEYRS</sequence>
<dbReference type="GO" id="GO:0004042">
    <property type="term" value="F:L-glutamate N-acetyltransferase activity"/>
    <property type="evidence" value="ECO:0007669"/>
    <property type="project" value="UniProtKB-UniRule"/>
</dbReference>
<feature type="binding site" evidence="9">
    <location>
        <position position="176"/>
    </location>
    <ligand>
        <name>substrate</name>
    </ligand>
</feature>
<accession>A0A3N0I221</accession>
<feature type="site" description="Cleavage; by autolysis" evidence="9">
    <location>
        <begin position="186"/>
        <end position="187"/>
    </location>
</feature>
<dbReference type="SUPFAM" id="SSF56266">
    <property type="entry name" value="DmpA/ArgJ-like"/>
    <property type="match status" value="1"/>
</dbReference>
<evidence type="ECO:0000313" key="11">
    <source>
        <dbReference type="Proteomes" id="UP000276568"/>
    </source>
</evidence>
<dbReference type="GO" id="GO:0006592">
    <property type="term" value="P:ornithine biosynthetic process"/>
    <property type="evidence" value="ECO:0007669"/>
    <property type="project" value="TreeGrafter"/>
</dbReference>
<feature type="chain" id="PRO_5023264034" description="Arginine biosynthesis bifunctional protein ArgJ alpha chain" evidence="9">
    <location>
        <begin position="1"/>
        <end position="186"/>
    </location>
</feature>
<evidence type="ECO:0000256" key="4">
    <source>
        <dbReference type="ARBA" id="ARBA00022605"/>
    </source>
</evidence>
<keyword evidence="4 9" id="KW-0028">Amino-acid biosynthesis</keyword>